<organism evidence="2">
    <name type="scientific">uncultured Blastococcus sp</name>
    <dbReference type="NCBI Taxonomy" id="217144"/>
    <lineage>
        <taxon>Bacteria</taxon>
        <taxon>Bacillati</taxon>
        <taxon>Actinomycetota</taxon>
        <taxon>Actinomycetes</taxon>
        <taxon>Geodermatophilales</taxon>
        <taxon>Geodermatophilaceae</taxon>
        <taxon>Blastococcus</taxon>
        <taxon>environmental samples</taxon>
    </lineage>
</organism>
<proteinExistence type="predicted"/>
<feature type="region of interest" description="Disordered" evidence="1">
    <location>
        <begin position="49"/>
        <end position="68"/>
    </location>
</feature>
<protein>
    <submittedName>
        <fullName evidence="2">Uncharacterized protein</fullName>
    </submittedName>
</protein>
<gene>
    <name evidence="2" type="ORF">AVDCRST_MAG57-2012</name>
</gene>
<dbReference type="EMBL" id="CADCTI010000164">
    <property type="protein sequence ID" value="CAA9248459.1"/>
    <property type="molecule type" value="Genomic_DNA"/>
</dbReference>
<reference evidence="2" key="1">
    <citation type="submission" date="2020-02" db="EMBL/GenBank/DDBJ databases">
        <authorList>
            <person name="Meier V. D."/>
        </authorList>
    </citation>
    <scope>NUCLEOTIDE SEQUENCE</scope>
    <source>
        <strain evidence="2">AVDCRST_MAG57</strain>
    </source>
</reference>
<accession>A0A6J4IF37</accession>
<dbReference type="AlphaFoldDB" id="A0A6J4IF37"/>
<evidence type="ECO:0000256" key="1">
    <source>
        <dbReference type="SAM" id="MobiDB-lite"/>
    </source>
</evidence>
<evidence type="ECO:0000313" key="2">
    <source>
        <dbReference type="EMBL" id="CAA9248459.1"/>
    </source>
</evidence>
<name>A0A6J4IF37_9ACTN</name>
<sequence length="99" mass="10562">MLSAPSRLAMRCLRVSIVGRPGVPAAATGPTLVPIGVPVRMRPTRCARGVNALNPSHPARRPAGRRVSSGLQLPAFPFPVRRDPLVPCCPRARAHEGTR</sequence>